<sequence length="103" mass="11867">MPQQVEGFDILKEFGLENLSEDKKAGLQQQIIEVIESRFSRVILNRLPEEDKKELDKLLAGNDSEQMNKFIAAKVPDYAGIYKKIVEDLKEEMLKVRDAISQK</sequence>
<dbReference type="AlphaFoldDB" id="A0A2H0NEP7"/>
<proteinExistence type="predicted"/>
<accession>A0A2H0NEP7</accession>
<dbReference type="InterPro" id="IPR043722">
    <property type="entry name" value="DUF5663"/>
</dbReference>
<evidence type="ECO:0000313" key="2">
    <source>
        <dbReference type="Proteomes" id="UP000230564"/>
    </source>
</evidence>
<comment type="caution">
    <text evidence="1">The sequence shown here is derived from an EMBL/GenBank/DDBJ whole genome shotgun (WGS) entry which is preliminary data.</text>
</comment>
<reference evidence="1 2" key="1">
    <citation type="submission" date="2017-09" db="EMBL/GenBank/DDBJ databases">
        <title>Depth-based differentiation of microbial function through sediment-hosted aquifers and enrichment of novel symbionts in the deep terrestrial subsurface.</title>
        <authorList>
            <person name="Probst A.J."/>
            <person name="Ladd B."/>
            <person name="Jarett J.K."/>
            <person name="Geller-Mcgrath D.E."/>
            <person name="Sieber C.M."/>
            <person name="Emerson J.B."/>
            <person name="Anantharaman K."/>
            <person name="Thomas B.C."/>
            <person name="Malmstrom R."/>
            <person name="Stieglmeier M."/>
            <person name="Klingl A."/>
            <person name="Woyke T."/>
            <person name="Ryan C.M."/>
            <person name="Banfield J.F."/>
        </authorList>
    </citation>
    <scope>NUCLEOTIDE SEQUENCE [LARGE SCALE GENOMIC DNA]</scope>
    <source>
        <strain evidence="1">CG11_big_fil_rev_8_21_14_0_20_36_20</strain>
    </source>
</reference>
<evidence type="ECO:0000313" key="1">
    <source>
        <dbReference type="EMBL" id="PIR07361.1"/>
    </source>
</evidence>
<dbReference type="EMBL" id="PCWQ01000002">
    <property type="protein sequence ID" value="PIR07361.1"/>
    <property type="molecule type" value="Genomic_DNA"/>
</dbReference>
<organism evidence="1 2">
    <name type="scientific">Candidatus Komeilibacteria bacterium CG11_big_fil_rev_8_21_14_0_20_36_20</name>
    <dbReference type="NCBI Taxonomy" id="1974477"/>
    <lineage>
        <taxon>Bacteria</taxon>
        <taxon>Candidatus Komeiliibacteriota</taxon>
    </lineage>
</organism>
<protein>
    <submittedName>
        <fullName evidence="1">Uncharacterized protein</fullName>
    </submittedName>
</protein>
<name>A0A2H0NEP7_9BACT</name>
<dbReference type="Pfam" id="PF18908">
    <property type="entry name" value="DUF5663"/>
    <property type="match status" value="1"/>
</dbReference>
<gene>
    <name evidence="1" type="ORF">COV55_00040</name>
</gene>
<dbReference type="Proteomes" id="UP000230564">
    <property type="component" value="Unassembled WGS sequence"/>
</dbReference>